<reference evidence="6" key="1">
    <citation type="submission" date="2011-04" db="EMBL/GenBank/DDBJ databases">
        <title>The complete genome of Treponema brennaborense DSM 12168.</title>
        <authorList>
            <person name="Lucas S."/>
            <person name="Han J."/>
            <person name="Lapidus A."/>
            <person name="Bruce D."/>
            <person name="Goodwin L."/>
            <person name="Pitluck S."/>
            <person name="Peters L."/>
            <person name="Kyrpides N."/>
            <person name="Mavromatis K."/>
            <person name="Ivanova N."/>
            <person name="Mikhailova N."/>
            <person name="Pagani I."/>
            <person name="Teshima H."/>
            <person name="Detter J.C."/>
            <person name="Tapia R."/>
            <person name="Han C."/>
            <person name="Land M."/>
            <person name="Hauser L."/>
            <person name="Markowitz V."/>
            <person name="Cheng J.-F."/>
            <person name="Hugenholtz P."/>
            <person name="Woyke T."/>
            <person name="Wu D."/>
            <person name="Gronow S."/>
            <person name="Wellnitz S."/>
            <person name="Brambilla E."/>
            <person name="Klenk H.-P."/>
            <person name="Eisen J.A."/>
        </authorList>
    </citation>
    <scope>NUCLEOTIDE SEQUENCE [LARGE SCALE GENOMIC DNA]</scope>
    <source>
        <strain evidence="6">DSM 12168 / CIP 105900 / DD5/3</strain>
    </source>
</reference>
<evidence type="ECO:0000256" key="2">
    <source>
        <dbReference type="ARBA" id="ARBA00022679"/>
    </source>
</evidence>
<evidence type="ECO:0000256" key="1">
    <source>
        <dbReference type="ARBA" id="ARBA00007274"/>
    </source>
</evidence>
<dbReference type="PANTHER" id="PTHR43300">
    <property type="entry name" value="ACETYLTRANSFERASE"/>
    <property type="match status" value="1"/>
</dbReference>
<proteinExistence type="inferred from homology"/>
<protein>
    <submittedName>
        <fullName evidence="5">Uncharacterized protein</fullName>
    </submittedName>
</protein>
<dbReference type="InterPro" id="IPR018357">
    <property type="entry name" value="Hexapep_transf_CS"/>
</dbReference>
<evidence type="ECO:0000256" key="4">
    <source>
        <dbReference type="ARBA" id="ARBA00023315"/>
    </source>
</evidence>
<dbReference type="Gene3D" id="2.160.10.10">
    <property type="entry name" value="Hexapeptide repeat proteins"/>
    <property type="match status" value="1"/>
</dbReference>
<keyword evidence="6" id="KW-1185">Reference proteome</keyword>
<dbReference type="RefSeq" id="WP_013757973.1">
    <property type="nucleotide sequence ID" value="NC_015500.1"/>
</dbReference>
<dbReference type="PROSITE" id="PS00101">
    <property type="entry name" value="HEXAPEP_TRANSFERASES"/>
    <property type="match status" value="1"/>
</dbReference>
<dbReference type="Pfam" id="PF00132">
    <property type="entry name" value="Hexapep"/>
    <property type="match status" value="1"/>
</dbReference>
<dbReference type="EMBL" id="CP002696">
    <property type="protein sequence ID" value="AEE16254.1"/>
    <property type="molecule type" value="Genomic_DNA"/>
</dbReference>
<dbReference type="InterPro" id="IPR001451">
    <property type="entry name" value="Hexapep"/>
</dbReference>
<dbReference type="InterPro" id="IPR050179">
    <property type="entry name" value="Trans_hexapeptide_repeat"/>
</dbReference>
<dbReference type="AlphaFoldDB" id="F4LIS9"/>
<dbReference type="PANTHER" id="PTHR43300:SF11">
    <property type="entry name" value="ACETYLTRANSFERASE RV3034C-RELATED"/>
    <property type="match status" value="1"/>
</dbReference>
<dbReference type="eggNOG" id="COG0110">
    <property type="taxonomic scope" value="Bacteria"/>
</dbReference>
<dbReference type="InterPro" id="IPR011004">
    <property type="entry name" value="Trimer_LpxA-like_sf"/>
</dbReference>
<sequence length="213" mass="23841">MFLNTLKSKIFRKFFRLCNKHNFASIVNMCDINRVQVGRKTYGAINVTDFSPVDTKLIIGSYCSIAPGVQFLLGGEHNLDTISTYPFNVKLFGIPREAGSKGNIIIKDDVWIGQNAIICSGVHIGQGAVIAAGAVVTKDVEPYAIVAGNPAKLIRYRFNENLRKKLEQTDISALFDKFTVTDIPLIYEKLDEIVLDKILNKSSDFIKMTQERY</sequence>
<dbReference type="CDD" id="cd03349">
    <property type="entry name" value="LbH_XAT"/>
    <property type="match status" value="1"/>
</dbReference>
<evidence type="ECO:0000256" key="3">
    <source>
        <dbReference type="ARBA" id="ARBA00022737"/>
    </source>
</evidence>
<dbReference type="HOGENOM" id="CLU_051638_5_1_12"/>
<name>F4LIS9_TREBD</name>
<gene>
    <name evidence="5" type="ordered locus">Trebr_0818</name>
</gene>
<dbReference type="STRING" id="906968.Trebr_0818"/>
<evidence type="ECO:0000313" key="5">
    <source>
        <dbReference type="EMBL" id="AEE16254.1"/>
    </source>
</evidence>
<dbReference type="OrthoDB" id="9801697at2"/>
<keyword evidence="3" id="KW-0677">Repeat</keyword>
<accession>F4LIS9</accession>
<dbReference type="SUPFAM" id="SSF51161">
    <property type="entry name" value="Trimeric LpxA-like enzymes"/>
    <property type="match status" value="1"/>
</dbReference>
<dbReference type="KEGG" id="tbe:Trebr_0818"/>
<keyword evidence="4" id="KW-0012">Acyltransferase</keyword>
<keyword evidence="2" id="KW-0808">Transferase</keyword>
<dbReference type="GO" id="GO:0016746">
    <property type="term" value="F:acyltransferase activity"/>
    <property type="evidence" value="ECO:0007669"/>
    <property type="project" value="UniProtKB-KW"/>
</dbReference>
<organism evidence="5 6">
    <name type="scientific">Treponema brennaborense (strain DSM 12168 / CIP 105900 / DD5/3)</name>
    <dbReference type="NCBI Taxonomy" id="906968"/>
    <lineage>
        <taxon>Bacteria</taxon>
        <taxon>Pseudomonadati</taxon>
        <taxon>Spirochaetota</taxon>
        <taxon>Spirochaetia</taxon>
        <taxon>Spirochaetales</taxon>
        <taxon>Treponemataceae</taxon>
        <taxon>Treponema</taxon>
    </lineage>
</organism>
<dbReference type="Proteomes" id="UP000006546">
    <property type="component" value="Chromosome"/>
</dbReference>
<comment type="similarity">
    <text evidence="1">Belongs to the transferase hexapeptide repeat family.</text>
</comment>
<evidence type="ECO:0000313" key="6">
    <source>
        <dbReference type="Proteomes" id="UP000006546"/>
    </source>
</evidence>